<dbReference type="SUPFAM" id="SSF52540">
    <property type="entry name" value="P-loop containing nucleoside triphosphate hydrolases"/>
    <property type="match status" value="2"/>
</dbReference>
<dbReference type="InterPro" id="IPR003593">
    <property type="entry name" value="AAA+_ATPase"/>
</dbReference>
<feature type="domain" description="ABC transmembrane type-1" evidence="13">
    <location>
        <begin position="100"/>
        <end position="387"/>
    </location>
</feature>
<dbReference type="FunFam" id="3.40.50.300:FF:001370">
    <property type="entry name" value="p-GlycoProtein related"/>
    <property type="match status" value="1"/>
</dbReference>
<evidence type="ECO:0000313" key="14">
    <source>
        <dbReference type="EMBL" id="PRT55127.1"/>
    </source>
</evidence>
<feature type="transmembrane region" description="Helical" evidence="11">
    <location>
        <begin position="1014"/>
        <end position="1035"/>
    </location>
</feature>
<dbReference type="SUPFAM" id="SSF90123">
    <property type="entry name" value="ABC transporter transmembrane region"/>
    <property type="match status" value="2"/>
</dbReference>
<keyword evidence="3" id="KW-0813">Transport</keyword>
<feature type="transmembrane region" description="Helical" evidence="11">
    <location>
        <begin position="902"/>
        <end position="921"/>
    </location>
</feature>
<evidence type="ECO:0000256" key="6">
    <source>
        <dbReference type="ARBA" id="ARBA00022741"/>
    </source>
</evidence>
<dbReference type="CDD" id="cd18578">
    <property type="entry name" value="ABC_6TM_Pgp_ABCB1_D2_like"/>
    <property type="match status" value="1"/>
</dbReference>
<dbReference type="Gene3D" id="1.20.1560.10">
    <property type="entry name" value="ABC transporter type 1, transmembrane domain"/>
    <property type="match status" value="1"/>
</dbReference>
<dbReference type="InterPro" id="IPR011527">
    <property type="entry name" value="ABC1_TM_dom"/>
</dbReference>
<evidence type="ECO:0000313" key="15">
    <source>
        <dbReference type="Proteomes" id="UP000238350"/>
    </source>
</evidence>
<evidence type="ECO:0000259" key="13">
    <source>
        <dbReference type="PROSITE" id="PS50929"/>
    </source>
</evidence>
<dbReference type="Gene3D" id="3.40.50.300">
    <property type="entry name" value="P-loop containing nucleotide triphosphate hydrolases"/>
    <property type="match status" value="2"/>
</dbReference>
<accession>A0A2T0FJJ3</accession>
<dbReference type="InterPro" id="IPR017871">
    <property type="entry name" value="ABC_transporter-like_CS"/>
</dbReference>
<evidence type="ECO:0000256" key="9">
    <source>
        <dbReference type="ARBA" id="ARBA00023136"/>
    </source>
</evidence>
<feature type="transmembrane region" description="Helical" evidence="11">
    <location>
        <begin position="147"/>
        <end position="167"/>
    </location>
</feature>
<dbReference type="InterPro" id="IPR039421">
    <property type="entry name" value="Type_1_exporter"/>
</dbReference>
<keyword evidence="9 11" id="KW-0472">Membrane</keyword>
<feature type="transmembrane region" description="Helical" evidence="11">
    <location>
        <begin position="323"/>
        <end position="344"/>
    </location>
</feature>
<comment type="caution">
    <text evidence="14">The sequence shown here is derived from an EMBL/GenBank/DDBJ whole genome shotgun (WGS) entry which is preliminary data.</text>
</comment>
<feature type="transmembrane region" description="Helical" evidence="11">
    <location>
        <begin position="982"/>
        <end position="1002"/>
    </location>
</feature>
<dbReference type="OrthoDB" id="6500128at2759"/>
<dbReference type="PROSITE" id="PS50893">
    <property type="entry name" value="ABC_TRANSPORTER_2"/>
    <property type="match status" value="2"/>
</dbReference>
<dbReference type="PROSITE" id="PS50929">
    <property type="entry name" value="ABC_TM1F"/>
    <property type="match status" value="2"/>
</dbReference>
<feature type="region of interest" description="Disordered" evidence="10">
    <location>
        <begin position="1"/>
        <end position="49"/>
    </location>
</feature>
<evidence type="ECO:0000256" key="10">
    <source>
        <dbReference type="SAM" id="MobiDB-lite"/>
    </source>
</evidence>
<comment type="similarity">
    <text evidence="2">Belongs to the ABC transporter superfamily. ABCB family. Multidrug resistance exporter (TC 3.A.1.201) subfamily.</text>
</comment>
<keyword evidence="7" id="KW-0067">ATP-binding</keyword>
<feature type="domain" description="ABC transmembrane type-1" evidence="13">
    <location>
        <begin position="755"/>
        <end position="1043"/>
    </location>
</feature>
<evidence type="ECO:0000256" key="8">
    <source>
        <dbReference type="ARBA" id="ARBA00022989"/>
    </source>
</evidence>
<evidence type="ECO:0000256" key="7">
    <source>
        <dbReference type="ARBA" id="ARBA00022840"/>
    </source>
</evidence>
<dbReference type="GO" id="GO:0090374">
    <property type="term" value="P:oligopeptide export from mitochondrion"/>
    <property type="evidence" value="ECO:0007669"/>
    <property type="project" value="TreeGrafter"/>
</dbReference>
<evidence type="ECO:0000259" key="12">
    <source>
        <dbReference type="PROSITE" id="PS50893"/>
    </source>
</evidence>
<feature type="transmembrane region" description="Helical" evidence="11">
    <location>
        <begin position="350"/>
        <end position="370"/>
    </location>
</feature>
<keyword evidence="4 11" id="KW-0812">Transmembrane</keyword>
<evidence type="ECO:0000256" key="3">
    <source>
        <dbReference type="ARBA" id="ARBA00022448"/>
    </source>
</evidence>
<dbReference type="GeneID" id="36516495"/>
<dbReference type="PANTHER" id="PTHR43394:SF11">
    <property type="entry name" value="ATP-BINDING CASSETTE TRANSPORTER"/>
    <property type="match status" value="1"/>
</dbReference>
<organism evidence="14 15">
    <name type="scientific">Wickerhamiella sorbophila</name>
    <dbReference type="NCBI Taxonomy" id="45607"/>
    <lineage>
        <taxon>Eukaryota</taxon>
        <taxon>Fungi</taxon>
        <taxon>Dikarya</taxon>
        <taxon>Ascomycota</taxon>
        <taxon>Saccharomycotina</taxon>
        <taxon>Dipodascomycetes</taxon>
        <taxon>Dipodascales</taxon>
        <taxon>Trichomonascaceae</taxon>
        <taxon>Wickerhamiella</taxon>
    </lineage>
</organism>
<name>A0A2T0FJJ3_9ASCO</name>
<reference evidence="14 15" key="1">
    <citation type="submission" date="2017-04" db="EMBL/GenBank/DDBJ databases">
        <title>Genome sequencing of [Candida] sorbophila.</title>
        <authorList>
            <person name="Ahn J.O."/>
        </authorList>
    </citation>
    <scope>NUCLEOTIDE SEQUENCE [LARGE SCALE GENOMIC DNA]</scope>
    <source>
        <strain evidence="14 15">DS02</strain>
    </source>
</reference>
<feature type="transmembrane region" description="Helical" evidence="11">
    <location>
        <begin position="754"/>
        <end position="778"/>
    </location>
</feature>
<dbReference type="EMBL" id="NDIQ01000021">
    <property type="protein sequence ID" value="PRT55127.1"/>
    <property type="molecule type" value="Genomic_DNA"/>
</dbReference>
<comment type="subcellular location">
    <subcellularLocation>
        <location evidence="1">Membrane</location>
        <topology evidence="1">Multi-pass membrane protein</topology>
    </subcellularLocation>
</comment>
<protein>
    <submittedName>
        <fullName evidence="14">Leptomycin B resistance protein pmd1</fullName>
    </submittedName>
</protein>
<keyword evidence="5" id="KW-0677">Repeat</keyword>
<evidence type="ECO:0000256" key="1">
    <source>
        <dbReference type="ARBA" id="ARBA00004141"/>
    </source>
</evidence>
<evidence type="ECO:0000256" key="2">
    <source>
        <dbReference type="ARBA" id="ARBA00007577"/>
    </source>
</evidence>
<dbReference type="Proteomes" id="UP000238350">
    <property type="component" value="Unassembled WGS sequence"/>
</dbReference>
<dbReference type="GO" id="GO:0005524">
    <property type="term" value="F:ATP binding"/>
    <property type="evidence" value="ECO:0007669"/>
    <property type="project" value="UniProtKB-KW"/>
</dbReference>
<feature type="domain" description="ABC transporter" evidence="12">
    <location>
        <begin position="1080"/>
        <end position="1320"/>
    </location>
</feature>
<feature type="transmembrane region" description="Helical" evidence="11">
    <location>
        <begin position="92"/>
        <end position="117"/>
    </location>
</feature>
<dbReference type="GO" id="GO:0009636">
    <property type="term" value="P:response to toxic substance"/>
    <property type="evidence" value="ECO:0007669"/>
    <property type="project" value="UniProtKB-ARBA"/>
</dbReference>
<dbReference type="PANTHER" id="PTHR43394">
    <property type="entry name" value="ATP-DEPENDENT PERMEASE MDL1, MITOCHONDRIAL"/>
    <property type="match status" value="1"/>
</dbReference>
<dbReference type="Pfam" id="PF00005">
    <property type="entry name" value="ABC_tran"/>
    <property type="match status" value="2"/>
</dbReference>
<keyword evidence="15" id="KW-1185">Reference proteome</keyword>
<dbReference type="InterPro" id="IPR036640">
    <property type="entry name" value="ABC1_TM_sf"/>
</dbReference>
<keyword evidence="8 11" id="KW-1133">Transmembrane helix</keyword>
<dbReference type="GO" id="GO:0016887">
    <property type="term" value="F:ATP hydrolysis activity"/>
    <property type="evidence" value="ECO:0007669"/>
    <property type="project" value="InterPro"/>
</dbReference>
<evidence type="ECO:0000256" key="11">
    <source>
        <dbReference type="SAM" id="Phobius"/>
    </source>
</evidence>
<proteinExistence type="inferred from homology"/>
<evidence type="ECO:0000256" key="4">
    <source>
        <dbReference type="ARBA" id="ARBA00022692"/>
    </source>
</evidence>
<dbReference type="GO" id="GO:0005743">
    <property type="term" value="C:mitochondrial inner membrane"/>
    <property type="evidence" value="ECO:0007669"/>
    <property type="project" value="TreeGrafter"/>
</dbReference>
<feature type="transmembrane region" description="Helical" evidence="11">
    <location>
        <begin position="246"/>
        <end position="267"/>
    </location>
</feature>
<dbReference type="STRING" id="45607.A0A2T0FJJ3"/>
<dbReference type="Pfam" id="PF00664">
    <property type="entry name" value="ABC_membrane"/>
    <property type="match status" value="2"/>
</dbReference>
<dbReference type="PROSITE" id="PS00211">
    <property type="entry name" value="ABC_TRANSPORTER_1"/>
    <property type="match status" value="2"/>
</dbReference>
<keyword evidence="6" id="KW-0547">Nucleotide-binding</keyword>
<gene>
    <name evidence="14" type="ORF">B9G98_02747</name>
</gene>
<dbReference type="RefSeq" id="XP_024665072.1">
    <property type="nucleotide sequence ID" value="XM_024809304.1"/>
</dbReference>
<dbReference type="FunFam" id="3.40.50.300:FF:000251">
    <property type="entry name" value="ABC transporter B family member 19"/>
    <property type="match status" value="1"/>
</dbReference>
<feature type="transmembrane region" description="Helical" evidence="11">
    <location>
        <begin position="223"/>
        <end position="240"/>
    </location>
</feature>
<dbReference type="CDD" id="cd18577">
    <property type="entry name" value="ABC_6TM_Pgp_ABCB1_D1_like"/>
    <property type="match status" value="1"/>
</dbReference>
<dbReference type="CDD" id="cd03249">
    <property type="entry name" value="ABC_MTABC3_MDL1_MDL2"/>
    <property type="match status" value="2"/>
</dbReference>
<feature type="transmembrane region" description="Helical" evidence="11">
    <location>
        <begin position="798"/>
        <end position="822"/>
    </location>
</feature>
<feature type="domain" description="ABC transporter" evidence="12">
    <location>
        <begin position="422"/>
        <end position="667"/>
    </location>
</feature>
<dbReference type="SMART" id="SM00382">
    <property type="entry name" value="AAA"/>
    <property type="match status" value="2"/>
</dbReference>
<dbReference type="InterPro" id="IPR003439">
    <property type="entry name" value="ABC_transporter-like_ATP-bd"/>
</dbReference>
<dbReference type="GO" id="GO:0015421">
    <property type="term" value="F:ABC-type oligopeptide transporter activity"/>
    <property type="evidence" value="ECO:0007669"/>
    <property type="project" value="TreeGrafter"/>
</dbReference>
<evidence type="ECO:0000256" key="5">
    <source>
        <dbReference type="ARBA" id="ARBA00022737"/>
    </source>
</evidence>
<sequence>MGSLDEKAQLPYAMDSNGSSSSSSEITQNRKFWQKSKTTKAPAKVEEKLQKPEDKFVDVPEADKSILQEQLEIKPTKATILTLYKYATPIDWLLLAIGWFFAAVHGAALPMFTLVVGDLANNFRAFMGTATIDVHEFKHSVSVNALYFVYIGIGIIGSGVIESYLLVDRGEILTSRYRKAYLRSIIRQNIGYFDHLGSGEVSTRITNDTTAIQEAISEKMGNIISGTSTFIASLAISFAVQWKLAAVLLGGVFFIMGSMSGASIFMIKYTVMSEKVYSAGSSVAEEALMAVRNTVAFGVQDLIAKRYDDQLAITMKWSRKSGIALACMLGLIWSGIFFIYALAYWEGSRIVAWGQASIGKIVNVVIAMLIGSFQMGNIAPNIQFLAKGLAACKTINETIERVPKIDAMEGGGKIPEKVVGRIEIKNVRFRYPSRPDVLVLPDFSLTVEEGSTVALVGASGSGKSTIVGILERFYDYLGGSVTLDGVEIRELDVKWLRQQIGYVQQEPTLFAESIYENIAHGLIGTEFEHAPEDIKRERIIDACKQANAWDFIQTLSDGLETNVGDRGFLMSGGQKQRIAIARAIVSDPKILLLDEATSALDTKSEGIVQEALDRAAQSRTTIVIAHRLSTIKDADKIVVMQKGVILEQGTHHELLATDSNYARLVSAQRVSRKSDNAAAVQDADDASCGDENVETIHGLVKQEDDMVVLGESTTRVPTNYSFVPGAGPSDSKISIFTSLAALWRLAKDEHPHMYIGFCFGLILGYSYIAMCMVTSKMISAFMVPPSMYPEMRDHINTYSGFMFMLGVIAGLAGLLMTLFLSYSSVKLVRRIRYELFRQYLRMDIAFFDHEQNSSGSLTSVLAKDAKSIEGLGGSTLGQMIQSLTTLFGGIITGIAFNWRIGLVATACVPVLVSCGFLRVFVMNQLAERGRRVYENSGSMASSYATAVRTVQSLTREDEVCDVYNRAVDNQVSRSRPAILRSAILYAFSEGFTPWVTALVFWFGSKMMIDHHATIFSYFVVFMSIVLGAQSAGQMFSYAPDIGKARSAAANIVRILRETPNIDVWSTEGVVLDPQEVRGDIEFKDVYFRYPTRTQVPVLRGLNLSVKQGQYIALVGPSGCGKSTTIGLTERFYDVMDGQVLFDGHDVRELNLAVYRGHIAMVQQEPMLYSGTIKENILMGWPGNPEDVTDEMIEEVARKANIHDFIMSLPDGYETDAGSRGALLSGGQKQRVAIARALIRNPKVLLLDEATSALDSESEKVVQAALDEAAKGRTTIAVAHRLSTIQKADIIYVFENGRITESGTHYELLDLNGRYAELVRLQSLEE</sequence>
<dbReference type="InterPro" id="IPR027417">
    <property type="entry name" value="P-loop_NTPase"/>
</dbReference>